<dbReference type="EMBL" id="BMAT01009499">
    <property type="protein sequence ID" value="GFS07337.1"/>
    <property type="molecule type" value="Genomic_DNA"/>
</dbReference>
<evidence type="ECO:0000313" key="2">
    <source>
        <dbReference type="Proteomes" id="UP000762676"/>
    </source>
</evidence>
<sequence length="143" mass="15936">MSGIVYVWRLGRFSAHGPRGPRFIPSLGRLGFSPWERLLTHVEYPKPGSERSCLHGNKRLNCLSSVTSGVEWAHVQWGTMHPNSTTFHSDLAVEAISSNRELDEADIDPLVTDRWPAAARHGSTIVAARGNQQARQSSHQQQQ</sequence>
<comment type="caution">
    <text evidence="1">The sequence shown here is derived from an EMBL/GenBank/DDBJ whole genome shotgun (WGS) entry which is preliminary data.</text>
</comment>
<reference evidence="1 2" key="1">
    <citation type="journal article" date="2021" name="Elife">
        <title>Chloroplast acquisition without the gene transfer in kleptoplastic sea slugs, Plakobranchus ocellatus.</title>
        <authorList>
            <person name="Maeda T."/>
            <person name="Takahashi S."/>
            <person name="Yoshida T."/>
            <person name="Shimamura S."/>
            <person name="Takaki Y."/>
            <person name="Nagai Y."/>
            <person name="Toyoda A."/>
            <person name="Suzuki Y."/>
            <person name="Arimoto A."/>
            <person name="Ishii H."/>
            <person name="Satoh N."/>
            <person name="Nishiyama T."/>
            <person name="Hasebe M."/>
            <person name="Maruyama T."/>
            <person name="Minagawa J."/>
            <person name="Obokata J."/>
            <person name="Shigenobu S."/>
        </authorList>
    </citation>
    <scope>NUCLEOTIDE SEQUENCE [LARGE SCALE GENOMIC DNA]</scope>
</reference>
<protein>
    <submittedName>
        <fullName evidence="1">Uncharacterized protein</fullName>
    </submittedName>
</protein>
<gene>
    <name evidence="1" type="ORF">ElyMa_004728200</name>
</gene>
<organism evidence="1 2">
    <name type="scientific">Elysia marginata</name>
    <dbReference type="NCBI Taxonomy" id="1093978"/>
    <lineage>
        <taxon>Eukaryota</taxon>
        <taxon>Metazoa</taxon>
        <taxon>Spiralia</taxon>
        <taxon>Lophotrochozoa</taxon>
        <taxon>Mollusca</taxon>
        <taxon>Gastropoda</taxon>
        <taxon>Heterobranchia</taxon>
        <taxon>Euthyneura</taxon>
        <taxon>Panpulmonata</taxon>
        <taxon>Sacoglossa</taxon>
        <taxon>Placobranchoidea</taxon>
        <taxon>Plakobranchidae</taxon>
        <taxon>Elysia</taxon>
    </lineage>
</organism>
<evidence type="ECO:0000313" key="1">
    <source>
        <dbReference type="EMBL" id="GFS07337.1"/>
    </source>
</evidence>
<dbReference type="AlphaFoldDB" id="A0AAV4IAI5"/>
<proteinExistence type="predicted"/>
<dbReference type="Proteomes" id="UP000762676">
    <property type="component" value="Unassembled WGS sequence"/>
</dbReference>
<name>A0AAV4IAI5_9GAST</name>
<accession>A0AAV4IAI5</accession>
<keyword evidence="2" id="KW-1185">Reference proteome</keyword>